<dbReference type="Pfam" id="PF07714">
    <property type="entry name" value="PK_Tyr_Ser-Thr"/>
    <property type="match status" value="1"/>
</dbReference>
<dbReference type="GO" id="GO:0005524">
    <property type="term" value="F:ATP binding"/>
    <property type="evidence" value="ECO:0007669"/>
    <property type="project" value="UniProtKB-KW"/>
</dbReference>
<dbReference type="GO" id="GO:0004674">
    <property type="term" value="F:protein serine/threonine kinase activity"/>
    <property type="evidence" value="ECO:0007669"/>
    <property type="project" value="TreeGrafter"/>
</dbReference>
<evidence type="ECO:0000256" key="1">
    <source>
        <dbReference type="ARBA" id="ARBA00022679"/>
    </source>
</evidence>
<evidence type="ECO:0000256" key="3">
    <source>
        <dbReference type="ARBA" id="ARBA00022777"/>
    </source>
</evidence>
<evidence type="ECO:0000313" key="7">
    <source>
        <dbReference type="EMBL" id="CAG8554325.1"/>
    </source>
</evidence>
<organism evidence="7 8">
    <name type="scientific">Paraglomus brasilianum</name>
    <dbReference type="NCBI Taxonomy" id="144538"/>
    <lineage>
        <taxon>Eukaryota</taxon>
        <taxon>Fungi</taxon>
        <taxon>Fungi incertae sedis</taxon>
        <taxon>Mucoromycota</taxon>
        <taxon>Glomeromycotina</taxon>
        <taxon>Glomeromycetes</taxon>
        <taxon>Paraglomerales</taxon>
        <taxon>Paraglomeraceae</taxon>
        <taxon>Paraglomus</taxon>
    </lineage>
</organism>
<keyword evidence="8" id="KW-1185">Reference proteome</keyword>
<evidence type="ECO:0000256" key="4">
    <source>
        <dbReference type="ARBA" id="ARBA00022840"/>
    </source>
</evidence>
<keyword evidence="3" id="KW-0418">Kinase</keyword>
<feature type="domain" description="Protein kinase" evidence="6">
    <location>
        <begin position="378"/>
        <end position="651"/>
    </location>
</feature>
<dbReference type="PRINTS" id="PR00109">
    <property type="entry name" value="TYRKINASE"/>
</dbReference>
<evidence type="ECO:0000313" key="8">
    <source>
        <dbReference type="Proteomes" id="UP000789739"/>
    </source>
</evidence>
<dbReference type="Proteomes" id="UP000789739">
    <property type="component" value="Unassembled WGS sequence"/>
</dbReference>
<dbReference type="PANTHER" id="PTHR44329">
    <property type="entry name" value="SERINE/THREONINE-PROTEIN KINASE TNNI3K-RELATED"/>
    <property type="match status" value="1"/>
</dbReference>
<protein>
    <submittedName>
        <fullName evidence="7">5983_t:CDS:1</fullName>
    </submittedName>
</protein>
<dbReference type="PROSITE" id="PS50011">
    <property type="entry name" value="PROTEIN_KINASE_DOM"/>
    <property type="match status" value="1"/>
</dbReference>
<keyword evidence="1" id="KW-0808">Transferase</keyword>
<dbReference type="InterPro" id="IPR011009">
    <property type="entry name" value="Kinase-like_dom_sf"/>
</dbReference>
<evidence type="ECO:0000256" key="2">
    <source>
        <dbReference type="ARBA" id="ARBA00022741"/>
    </source>
</evidence>
<sequence>MGAHYSCCREQVKPDDVTKESVQPSATPIPFGEIETDNREEISNISKVRSPDRPLPEPPLQPDATFYTKPITKPMKKDFEFRDIIEAFDNELANIRNSSFRKSRAKADGRPESQYTTSTRPRSRKSDFFFSSRRSLNRFAPMREEFAASYAEFNRRNSIITVLNSLVREELKRLEANGNDKSQLRPFEYVMLKRRLQDNGYKMKFAASEEDWEYDLIWVRQIFEDWQGFTKYTLPLSEMIRAKQKENSLSELAELLSESFFFSKPFNERRDEIRAHFEELRLLLELEIRTIAAKRYYGPGSEITEIVDKFCLRNGSCKLCGQQMFYENHCQLCEWRNLKLHYGYVTVRSKKSDDFTRNAPVSIGMKTPYVGRINYERLKDFEVIGSGGFATVLSATWLDGSTMVWNKDENMYQSTDTCRVVLRQLHSKTELSFEVLNEIIEYLNRYCPQIGINYLGISQDIVSKDFVIVTEYADNGSLHNFIQSSFADLTWKMRIRILRDIARDLVSIHSQGIVHRDIHSGNVLIHNSVDGLIAKLSDIGFTGPMTDLLSNVHGVLPYCAPEILRGRIHTTAVDIYSFGMIMWELSSGMRPFATRAHDEVLAFDLGNRHLRPEVVEGAPKCYVKLMQRCWHHVASKRPSAQQLCHVLQKWMRYEGDESQYKIVVPKGTEKPFLPMNRLTITNSINWNPDLDTIIEWQQLEDADKEGVRKKIENQQEVPSAVYISRKLDYILRRPKSIARMQQRFSLFFAQ</sequence>
<feature type="region of interest" description="Disordered" evidence="5">
    <location>
        <begin position="100"/>
        <end position="124"/>
    </location>
</feature>
<gene>
    <name evidence="7" type="ORF">PBRASI_LOCUS5255</name>
</gene>
<reference evidence="7" key="1">
    <citation type="submission" date="2021-06" db="EMBL/GenBank/DDBJ databases">
        <authorList>
            <person name="Kallberg Y."/>
            <person name="Tangrot J."/>
            <person name="Rosling A."/>
        </authorList>
    </citation>
    <scope>NUCLEOTIDE SEQUENCE</scope>
    <source>
        <strain evidence="7">BR232B</strain>
    </source>
</reference>
<dbReference type="PANTHER" id="PTHR44329:SF288">
    <property type="entry name" value="MITOGEN-ACTIVATED PROTEIN KINASE KINASE KINASE 20"/>
    <property type="match status" value="1"/>
</dbReference>
<dbReference type="EMBL" id="CAJVPI010000599">
    <property type="protein sequence ID" value="CAG8554325.1"/>
    <property type="molecule type" value="Genomic_DNA"/>
</dbReference>
<dbReference type="InterPro" id="IPR001245">
    <property type="entry name" value="Ser-Thr/Tyr_kinase_cat_dom"/>
</dbReference>
<keyword evidence="2" id="KW-0547">Nucleotide-binding</keyword>
<dbReference type="InterPro" id="IPR051681">
    <property type="entry name" value="Ser/Thr_Kinases-Pseudokinases"/>
</dbReference>
<dbReference type="SUPFAM" id="SSF56112">
    <property type="entry name" value="Protein kinase-like (PK-like)"/>
    <property type="match status" value="1"/>
</dbReference>
<accession>A0A9N9B3I1</accession>
<proteinExistence type="predicted"/>
<feature type="compositionally biased region" description="Basic and acidic residues" evidence="5">
    <location>
        <begin position="10"/>
        <end position="19"/>
    </location>
</feature>
<evidence type="ECO:0000256" key="5">
    <source>
        <dbReference type="SAM" id="MobiDB-lite"/>
    </source>
</evidence>
<dbReference type="InterPro" id="IPR000719">
    <property type="entry name" value="Prot_kinase_dom"/>
</dbReference>
<comment type="caution">
    <text evidence="7">The sequence shown here is derived from an EMBL/GenBank/DDBJ whole genome shotgun (WGS) entry which is preliminary data.</text>
</comment>
<name>A0A9N9B3I1_9GLOM</name>
<dbReference type="AlphaFoldDB" id="A0A9N9B3I1"/>
<dbReference type="Gene3D" id="1.10.510.10">
    <property type="entry name" value="Transferase(Phosphotransferase) domain 1"/>
    <property type="match status" value="1"/>
</dbReference>
<evidence type="ECO:0000259" key="6">
    <source>
        <dbReference type="PROSITE" id="PS50011"/>
    </source>
</evidence>
<dbReference type="OrthoDB" id="626167at2759"/>
<keyword evidence="4" id="KW-0067">ATP-binding</keyword>
<feature type="region of interest" description="Disordered" evidence="5">
    <location>
        <begin position="1"/>
        <end position="67"/>
    </location>
</feature>